<reference evidence="1 2" key="1">
    <citation type="journal article" date="2019" name="Sci. Rep.">
        <title>Orb-weaving spider Araneus ventricosus genome elucidates the spidroin gene catalogue.</title>
        <authorList>
            <person name="Kono N."/>
            <person name="Nakamura H."/>
            <person name="Ohtoshi R."/>
            <person name="Moran D.A.P."/>
            <person name="Shinohara A."/>
            <person name="Yoshida Y."/>
            <person name="Fujiwara M."/>
            <person name="Mori M."/>
            <person name="Tomita M."/>
            <person name="Arakawa K."/>
        </authorList>
    </citation>
    <scope>NUCLEOTIDE SEQUENCE [LARGE SCALE GENOMIC DNA]</scope>
</reference>
<dbReference type="Proteomes" id="UP000499080">
    <property type="component" value="Unassembled WGS sequence"/>
</dbReference>
<gene>
    <name evidence="1" type="ORF">AVEN_193169_1</name>
</gene>
<dbReference type="AlphaFoldDB" id="A0A4Y2B2M2"/>
<sequence>MAGDTLAQASVIQFRSSYNVGGGVAYTPCLMYPHRKKSNGFRSGERGGHSTQPPYPKTCCWNVSRMYCWTLDTLRGGEPSCWNHTFLRSVNGKSSRKSEIKTFLFSFLRVMSHYNFDPLFHCKFPPGGATSMWMRSRRISKRVLASGCGYNNGGVKLPPPVIVRTSYGRSRALAGDGY</sequence>
<evidence type="ECO:0000313" key="2">
    <source>
        <dbReference type="Proteomes" id="UP000499080"/>
    </source>
</evidence>
<proteinExistence type="predicted"/>
<organism evidence="1 2">
    <name type="scientific">Araneus ventricosus</name>
    <name type="common">Orbweaver spider</name>
    <name type="synonym">Epeira ventricosa</name>
    <dbReference type="NCBI Taxonomy" id="182803"/>
    <lineage>
        <taxon>Eukaryota</taxon>
        <taxon>Metazoa</taxon>
        <taxon>Ecdysozoa</taxon>
        <taxon>Arthropoda</taxon>
        <taxon>Chelicerata</taxon>
        <taxon>Arachnida</taxon>
        <taxon>Araneae</taxon>
        <taxon>Araneomorphae</taxon>
        <taxon>Entelegynae</taxon>
        <taxon>Araneoidea</taxon>
        <taxon>Araneidae</taxon>
        <taxon>Araneus</taxon>
    </lineage>
</organism>
<evidence type="ECO:0000313" key="1">
    <source>
        <dbReference type="EMBL" id="GBL85719.1"/>
    </source>
</evidence>
<accession>A0A4Y2B2M2</accession>
<keyword evidence="2" id="KW-1185">Reference proteome</keyword>
<dbReference type="EMBL" id="BGPR01000044">
    <property type="protein sequence ID" value="GBL85719.1"/>
    <property type="molecule type" value="Genomic_DNA"/>
</dbReference>
<name>A0A4Y2B2M2_ARAVE</name>
<comment type="caution">
    <text evidence="1">The sequence shown here is derived from an EMBL/GenBank/DDBJ whole genome shotgun (WGS) entry which is preliminary data.</text>
</comment>
<protein>
    <submittedName>
        <fullName evidence="1">Uncharacterized protein</fullName>
    </submittedName>
</protein>